<reference evidence="7 8" key="1">
    <citation type="submission" date="2021-03" db="EMBL/GenBank/DDBJ databases">
        <title>Sequencing the genomes of 1000 actinobacteria strains.</title>
        <authorList>
            <person name="Klenk H.-P."/>
        </authorList>
    </citation>
    <scope>NUCLEOTIDE SEQUENCE [LARGE SCALE GENOMIC DNA]</scope>
    <source>
        <strain evidence="7 8">DSM 24221</strain>
    </source>
</reference>
<dbReference type="RefSeq" id="WP_241244991.1">
    <property type="nucleotide sequence ID" value="NZ_CP049253.1"/>
</dbReference>
<dbReference type="Pfam" id="PF03717">
    <property type="entry name" value="PBP_dimer"/>
    <property type="match status" value="1"/>
</dbReference>
<comment type="similarity">
    <text evidence="2">Belongs to the transpeptidase family.</text>
</comment>
<evidence type="ECO:0000313" key="7">
    <source>
        <dbReference type="EMBL" id="MBP2435998.1"/>
    </source>
</evidence>
<keyword evidence="4" id="KW-0812">Transmembrane</keyword>
<dbReference type="PANTHER" id="PTHR30627">
    <property type="entry name" value="PEPTIDOGLYCAN D,D-TRANSPEPTIDASE"/>
    <property type="match status" value="1"/>
</dbReference>
<dbReference type="GO" id="GO:0051301">
    <property type="term" value="P:cell division"/>
    <property type="evidence" value="ECO:0007669"/>
    <property type="project" value="UniProtKB-KW"/>
</dbReference>
<evidence type="ECO:0000256" key="4">
    <source>
        <dbReference type="SAM" id="Phobius"/>
    </source>
</evidence>
<dbReference type="InterPro" id="IPR050515">
    <property type="entry name" value="Beta-lactam/transpept"/>
</dbReference>
<dbReference type="Proteomes" id="UP001519362">
    <property type="component" value="Unassembled WGS sequence"/>
</dbReference>
<dbReference type="Gene3D" id="3.90.1310.10">
    <property type="entry name" value="Penicillin-binding protein 2a (Domain 2)"/>
    <property type="match status" value="1"/>
</dbReference>
<dbReference type="InterPro" id="IPR036138">
    <property type="entry name" value="PBP_dimer_sf"/>
</dbReference>
<organism evidence="7 8">
    <name type="scientific">Microbacterium amylolyticum</name>
    <dbReference type="NCBI Taxonomy" id="936337"/>
    <lineage>
        <taxon>Bacteria</taxon>
        <taxon>Bacillati</taxon>
        <taxon>Actinomycetota</taxon>
        <taxon>Actinomycetes</taxon>
        <taxon>Micrococcales</taxon>
        <taxon>Microbacteriaceae</taxon>
        <taxon>Microbacterium</taxon>
    </lineage>
</organism>
<dbReference type="InterPro" id="IPR001460">
    <property type="entry name" value="PCN-bd_Tpept"/>
</dbReference>
<dbReference type="SUPFAM" id="SSF56601">
    <property type="entry name" value="beta-lactamase/transpeptidase-like"/>
    <property type="match status" value="1"/>
</dbReference>
<dbReference type="InterPro" id="IPR012338">
    <property type="entry name" value="Beta-lactam/transpept-like"/>
</dbReference>
<protein>
    <submittedName>
        <fullName evidence="7">Cell division protein FtsI (Penicillin-binding protein 3)</fullName>
    </submittedName>
</protein>
<accession>A0ABS4ZG59</accession>
<keyword evidence="4" id="KW-1133">Transmembrane helix</keyword>
<evidence type="ECO:0000313" key="8">
    <source>
        <dbReference type="Proteomes" id="UP001519362"/>
    </source>
</evidence>
<dbReference type="SUPFAM" id="SSF56519">
    <property type="entry name" value="Penicillin binding protein dimerisation domain"/>
    <property type="match status" value="1"/>
</dbReference>
<feature type="domain" description="Penicillin-binding protein dimerisation" evidence="6">
    <location>
        <begin position="61"/>
        <end position="188"/>
    </location>
</feature>
<comment type="caution">
    <text evidence="7">The sequence shown here is derived from an EMBL/GenBank/DDBJ whole genome shotgun (WGS) entry which is preliminary data.</text>
</comment>
<keyword evidence="7" id="KW-0131">Cell cycle</keyword>
<proteinExistence type="inferred from homology"/>
<evidence type="ECO:0000259" key="5">
    <source>
        <dbReference type="Pfam" id="PF00905"/>
    </source>
</evidence>
<dbReference type="InterPro" id="IPR005311">
    <property type="entry name" value="PBP_dimer"/>
</dbReference>
<evidence type="ECO:0000256" key="1">
    <source>
        <dbReference type="ARBA" id="ARBA00004370"/>
    </source>
</evidence>
<name>A0ABS4ZG59_9MICO</name>
<keyword evidence="8" id="KW-1185">Reference proteome</keyword>
<feature type="transmembrane region" description="Helical" evidence="4">
    <location>
        <begin position="12"/>
        <end position="31"/>
    </location>
</feature>
<comment type="subcellular location">
    <subcellularLocation>
        <location evidence="1">Membrane</location>
    </subcellularLocation>
</comment>
<evidence type="ECO:0000256" key="2">
    <source>
        <dbReference type="ARBA" id="ARBA00007171"/>
    </source>
</evidence>
<keyword evidence="3 4" id="KW-0472">Membrane</keyword>
<feature type="domain" description="Penicillin-binding protein transpeptidase" evidence="5">
    <location>
        <begin position="267"/>
        <end position="574"/>
    </location>
</feature>
<sequence>MVSARTSTNRRVMFAAIFVVVVLIAFVIRLFDIQVVRAQDHIDDSLRIGGFVGSDTLFGVRGSIVDDQGNALAQSTIRYRVAVDPVLAGDINRLDESGNAYVESWGHLAGRIGDILDMPGPDIERAVAESLDENPANRWLPLKADVSTQQYRDLVALGAPMLSMSAEKSRSYLNGAVGGNLVGFMSSDDTPLAGYELLENQCLQETDGKVEYQKSGDHDLDVMIPGTMRETPPVDGGTLHLTIDSDLSWYLLQMLKEEVETQRAQSGTITVLEVATGDLKAAVEYPTLDPNDPTAADPADRGSRIFSTTFEPGSTFKAVTTATLLDQGKATPLTQVTASSHETFPNGAAVGDAFSHPAYNYTLTGAMIDSSNVAMSKIGDLVDPQTRHDYLEAFGVGTLSSIEFIGEEPGILHPAENWDNQTHYTTTFGQTFTTTIPQVLSAYQTLANGGVKQPVHIVDGCELPDGTIEKADLPDGERVVSEEAAQQTVEILENVSAQGTLADQTAVPGYRIAAKTGTAQKSDGQGGYKRGVFFTSLIGMAPAEDPQYIVMVTLDEPRRVTSSAATAPAFQKAMTQVLKTYRVPPSEEPFEPLPKFTD</sequence>
<evidence type="ECO:0000259" key="6">
    <source>
        <dbReference type="Pfam" id="PF03717"/>
    </source>
</evidence>
<keyword evidence="7" id="KW-0132">Cell division</keyword>
<evidence type="ECO:0000256" key="3">
    <source>
        <dbReference type="ARBA" id="ARBA00023136"/>
    </source>
</evidence>
<dbReference type="Gene3D" id="3.40.710.10">
    <property type="entry name" value="DD-peptidase/beta-lactamase superfamily"/>
    <property type="match status" value="1"/>
</dbReference>
<dbReference type="EMBL" id="JAGIOL010000001">
    <property type="protein sequence ID" value="MBP2435998.1"/>
    <property type="molecule type" value="Genomic_DNA"/>
</dbReference>
<dbReference type="PANTHER" id="PTHR30627:SF1">
    <property type="entry name" value="PEPTIDOGLYCAN D,D-TRANSPEPTIDASE FTSI"/>
    <property type="match status" value="1"/>
</dbReference>
<gene>
    <name evidence="7" type="ORF">JOF34_000584</name>
</gene>
<dbReference type="Pfam" id="PF00905">
    <property type="entry name" value="Transpeptidase"/>
    <property type="match status" value="1"/>
</dbReference>
<dbReference type="Gene3D" id="3.30.450.330">
    <property type="match status" value="1"/>
</dbReference>